<comment type="caution">
    <text evidence="2">The sequence shown here is derived from an EMBL/GenBank/DDBJ whole genome shotgun (WGS) entry which is preliminary data.</text>
</comment>
<dbReference type="SUPFAM" id="SSF47345">
    <property type="entry name" value="Colicin E immunity proteins"/>
    <property type="match status" value="1"/>
</dbReference>
<evidence type="ECO:0000256" key="1">
    <source>
        <dbReference type="SAM" id="MobiDB-lite"/>
    </source>
</evidence>
<dbReference type="Gene3D" id="1.10.1200.20">
    <property type="entry name" value="Colicin E immunity protein"/>
    <property type="match status" value="1"/>
</dbReference>
<evidence type="ECO:0008006" key="4">
    <source>
        <dbReference type="Google" id="ProtNLM"/>
    </source>
</evidence>
<keyword evidence="3" id="KW-1185">Reference proteome</keyword>
<reference evidence="2 3" key="1">
    <citation type="submission" date="2021-01" db="EMBL/GenBank/DDBJ databases">
        <title>Whole genome shotgun sequence of Plantactinospora endophytica NBRC 110450.</title>
        <authorList>
            <person name="Komaki H."/>
            <person name="Tamura T."/>
        </authorList>
    </citation>
    <scope>NUCLEOTIDE SEQUENCE [LARGE SCALE GENOMIC DNA]</scope>
    <source>
        <strain evidence="2 3">NBRC 110450</strain>
    </source>
</reference>
<evidence type="ECO:0000313" key="2">
    <source>
        <dbReference type="EMBL" id="GIG89836.1"/>
    </source>
</evidence>
<feature type="region of interest" description="Disordered" evidence="1">
    <location>
        <begin position="55"/>
        <end position="75"/>
    </location>
</feature>
<dbReference type="EMBL" id="BONW01000022">
    <property type="protein sequence ID" value="GIG89836.1"/>
    <property type="molecule type" value="Genomic_DNA"/>
</dbReference>
<proteinExistence type="predicted"/>
<evidence type="ECO:0000313" key="3">
    <source>
        <dbReference type="Proteomes" id="UP000646749"/>
    </source>
</evidence>
<dbReference type="Proteomes" id="UP000646749">
    <property type="component" value="Unassembled WGS sequence"/>
</dbReference>
<gene>
    <name evidence="2" type="ORF">Pen02_47720</name>
</gene>
<dbReference type="InterPro" id="IPR035900">
    <property type="entry name" value="Colicin_E_sf"/>
</dbReference>
<name>A0ABQ4E678_9ACTN</name>
<protein>
    <recommendedName>
        <fullName evidence="4">E9imm peptide</fullName>
    </recommendedName>
</protein>
<dbReference type="RefSeq" id="WP_203868293.1">
    <property type="nucleotide sequence ID" value="NZ_BONW01000022.1"/>
</dbReference>
<sequence length="91" mass="10071">MVDGSIGDNTGLPRSDRRDRAELVRLVERIMSAEGTEEELDAWLRMLDRQGPTPDGHATGLIYHPEDHGLGPDPGPAEIVERLLSYRPIAL</sequence>
<organism evidence="2 3">
    <name type="scientific">Plantactinospora endophytica</name>
    <dbReference type="NCBI Taxonomy" id="673535"/>
    <lineage>
        <taxon>Bacteria</taxon>
        <taxon>Bacillati</taxon>
        <taxon>Actinomycetota</taxon>
        <taxon>Actinomycetes</taxon>
        <taxon>Micromonosporales</taxon>
        <taxon>Micromonosporaceae</taxon>
        <taxon>Plantactinospora</taxon>
    </lineage>
</organism>
<accession>A0ABQ4E678</accession>